<evidence type="ECO:0000313" key="3">
    <source>
        <dbReference type="EMBL" id="SFH94135.1"/>
    </source>
</evidence>
<gene>
    <name evidence="3" type="ORF">SAMN04488507_102736</name>
    <name evidence="2" type="ORF">TFLO_2447</name>
</gene>
<keyword evidence="1" id="KW-0175">Coiled coil</keyword>
<dbReference type="RefSeq" id="WP_143071419.1">
    <property type="nucleotide sequence ID" value="NZ_FJMZ01000034.1"/>
</dbReference>
<dbReference type="Gene3D" id="1.25.40.10">
    <property type="entry name" value="Tetratricopeptide repeat domain"/>
    <property type="match status" value="1"/>
</dbReference>
<name>A0AB38BJ92_9LACT</name>
<evidence type="ECO:0000256" key="1">
    <source>
        <dbReference type="SAM" id="Coils"/>
    </source>
</evidence>
<reference evidence="3 5" key="2">
    <citation type="submission" date="2016-10" db="EMBL/GenBank/DDBJ databases">
        <authorList>
            <person name="Varghese N."/>
            <person name="Submissions S."/>
        </authorList>
    </citation>
    <scope>NUCLEOTIDE SEQUENCE [LARGE SCALE GENOMIC DNA]</scope>
    <source>
        <strain evidence="3 5">DSM 2094</strain>
    </source>
</reference>
<comment type="caution">
    <text evidence="3">The sequence shown here is derived from an EMBL/GenBank/DDBJ whole genome shotgun (WGS) entry which is preliminary data.</text>
</comment>
<evidence type="ECO:0000313" key="5">
    <source>
        <dbReference type="Proteomes" id="UP000199686"/>
    </source>
</evidence>
<evidence type="ECO:0000313" key="4">
    <source>
        <dbReference type="Proteomes" id="UP000195947"/>
    </source>
</evidence>
<dbReference type="EMBL" id="FJMZ01000034">
    <property type="protein sequence ID" value="CZQ99674.1"/>
    <property type="molecule type" value="Genomic_DNA"/>
</dbReference>
<feature type="coiled-coil region" evidence="1">
    <location>
        <begin position="163"/>
        <end position="191"/>
    </location>
</feature>
<evidence type="ECO:0000313" key="2">
    <source>
        <dbReference type="EMBL" id="CZQ99674.1"/>
    </source>
</evidence>
<accession>A0AB38BJ92</accession>
<dbReference type="EMBL" id="FOQC01000027">
    <property type="protein sequence ID" value="SFH94135.1"/>
    <property type="molecule type" value="Genomic_DNA"/>
</dbReference>
<dbReference type="PROSITE" id="PS51257">
    <property type="entry name" value="PROKAR_LIPOPROTEIN"/>
    <property type="match status" value="1"/>
</dbReference>
<keyword evidence="4" id="KW-1185">Reference proteome</keyword>
<protein>
    <submittedName>
        <fullName evidence="3">Uncharacterized protein</fullName>
    </submittedName>
</protein>
<sequence>MRYLTLAGLLLLTGCGNAEQEAYNDAIQKGLDILNAEQYEKAEAYFEIALENQPDDEKAKAYLAQTKIYREAKDFYDGKEYAEALEKAQQVVDSENGLEGLIAKATVIIEEIDAKETYINEEIAKAQTAYDSGNVDEALPIIETLLGSEELGNAYFSEVKAITEQLQTDIQNKKNELAAEAEAQARAEEEARLQEIANSAINAYNELPVPLKVLLATTVVDERAMTPGLQGFYLHYNFVGDDVLVNISSGAGSGHPWYIIRYDSETITPVQGVVYLGMSGYGDAPVATTPISKIDLYNRYMASQVSYDAALKNVTEYPEMTMAKYQEYRSNIK</sequence>
<dbReference type="Proteomes" id="UP000199686">
    <property type="component" value="Unassembled WGS sequence"/>
</dbReference>
<dbReference type="AlphaFoldDB" id="A0AB38BJ92"/>
<reference evidence="2 4" key="1">
    <citation type="submission" date="2016-02" db="EMBL/GenBank/DDBJ databases">
        <authorList>
            <person name="Strepis N."/>
        </authorList>
    </citation>
    <scope>NUCLEOTIDE SEQUENCE [LARGE SCALE GENOMIC DNA]</scope>
    <source>
        <strain evidence="2">Trichococcus flocculiformis</strain>
    </source>
</reference>
<organism evidence="3 5">
    <name type="scientific">Trichococcus flocculiformis</name>
    <dbReference type="NCBI Taxonomy" id="82803"/>
    <lineage>
        <taxon>Bacteria</taxon>
        <taxon>Bacillati</taxon>
        <taxon>Bacillota</taxon>
        <taxon>Bacilli</taxon>
        <taxon>Lactobacillales</taxon>
        <taxon>Carnobacteriaceae</taxon>
        <taxon>Trichococcus</taxon>
    </lineage>
</organism>
<dbReference type="InterPro" id="IPR011990">
    <property type="entry name" value="TPR-like_helical_dom_sf"/>
</dbReference>
<dbReference type="Proteomes" id="UP000195947">
    <property type="component" value="Unassembled WGS sequence"/>
</dbReference>
<proteinExistence type="predicted"/>